<dbReference type="EMBL" id="CCNE01000005">
    <property type="protein sequence ID" value="CDX51629.1"/>
    <property type="molecule type" value="Genomic_DNA"/>
</dbReference>
<dbReference type="Proteomes" id="UP000046122">
    <property type="component" value="Unassembled WGS sequence"/>
</dbReference>
<accession>A0A090G3V9</accession>
<evidence type="ECO:0000313" key="2">
    <source>
        <dbReference type="Proteomes" id="UP000046122"/>
    </source>
</evidence>
<dbReference type="InterPro" id="IPR036291">
    <property type="entry name" value="NAD(P)-bd_dom_sf"/>
</dbReference>
<proteinExistence type="predicted"/>
<dbReference type="AlphaFoldDB" id="A0A090G3V9"/>
<dbReference type="Gene3D" id="3.40.50.720">
    <property type="entry name" value="NAD(P)-binding Rossmann-like Domain"/>
    <property type="match status" value="1"/>
</dbReference>
<organism evidence="1 2">
    <name type="scientific">Mesorhizobium plurifarium</name>
    <dbReference type="NCBI Taxonomy" id="69974"/>
    <lineage>
        <taxon>Bacteria</taxon>
        <taxon>Pseudomonadati</taxon>
        <taxon>Pseudomonadota</taxon>
        <taxon>Alphaproteobacteria</taxon>
        <taxon>Hyphomicrobiales</taxon>
        <taxon>Phyllobacteriaceae</taxon>
        <taxon>Mesorhizobium</taxon>
    </lineage>
</organism>
<sequence length="241" mass="25270">MTDKKTIAIFGAGTGLGASLATRFGREGYSIALVARRPAPLEERVAELASAGIEAAAFPADLTDLDGIPALVRSIEERFGSIEKAVFCPVPSELGFIPAVELNASRLQPMADIFTFSPIEVSHAVLPGMLARGDGAIVIVGGLTTVVTIPGMSGVGPMMAATRNYVLTLNAEVAQKGVYAGTMNIGAFIDRSAGMRAAMAGGKELDSRLPVIDPDEIADEIWSLVTTRDRVEAILPQMRAN</sequence>
<dbReference type="PANTHER" id="PTHR43431:SF7">
    <property type="entry name" value="OXIDOREDUCTASE, SHORT CHAIN DEHYDROGENASE_REDUCTASE FAMILY (AFU_ORTHOLOGUE AFUA_5G14000)"/>
    <property type="match status" value="1"/>
</dbReference>
<dbReference type="PANTHER" id="PTHR43431">
    <property type="entry name" value="OXIDOREDUCTASE, SHORT CHAIN DEHYDROGENASE/REDUCTASE FAMILY (AFU_ORTHOLOGUE AFUA_5G14000)"/>
    <property type="match status" value="1"/>
</dbReference>
<dbReference type="Pfam" id="PF00106">
    <property type="entry name" value="adh_short"/>
    <property type="match status" value="1"/>
</dbReference>
<protein>
    <recommendedName>
        <fullName evidence="3">Short-chain dehydrogenase/reductase SDR</fullName>
    </recommendedName>
</protein>
<evidence type="ECO:0008006" key="3">
    <source>
        <dbReference type="Google" id="ProtNLM"/>
    </source>
</evidence>
<evidence type="ECO:0000313" key="1">
    <source>
        <dbReference type="EMBL" id="CDX51629.1"/>
    </source>
</evidence>
<name>A0A090G3V9_MESPL</name>
<gene>
    <name evidence="1" type="ORF">MPL3365_130586</name>
</gene>
<dbReference type="SUPFAM" id="SSF51735">
    <property type="entry name" value="NAD(P)-binding Rossmann-fold domains"/>
    <property type="match status" value="1"/>
</dbReference>
<reference evidence="1 2" key="1">
    <citation type="submission" date="2014-08" db="EMBL/GenBank/DDBJ databases">
        <authorList>
            <person name="Moulin Lionel"/>
        </authorList>
    </citation>
    <scope>NUCLEOTIDE SEQUENCE [LARGE SCALE GENOMIC DNA]</scope>
</reference>
<dbReference type="InterPro" id="IPR002347">
    <property type="entry name" value="SDR_fam"/>
</dbReference>